<dbReference type="PANTHER" id="PTHR21666:SF288">
    <property type="entry name" value="CELL DIVISION PROTEIN YTFB"/>
    <property type="match status" value="1"/>
</dbReference>
<evidence type="ECO:0000256" key="6">
    <source>
        <dbReference type="ARBA" id="ARBA00023049"/>
    </source>
</evidence>
<dbReference type="CDD" id="cd12797">
    <property type="entry name" value="M23_peptidase"/>
    <property type="match status" value="1"/>
</dbReference>
<evidence type="ECO:0000256" key="1">
    <source>
        <dbReference type="ARBA" id="ARBA00001947"/>
    </source>
</evidence>
<protein>
    <submittedName>
        <fullName evidence="9">Endopeptidase</fullName>
    </submittedName>
</protein>
<dbReference type="GO" id="GO:0004222">
    <property type="term" value="F:metalloendopeptidase activity"/>
    <property type="evidence" value="ECO:0007669"/>
    <property type="project" value="TreeGrafter"/>
</dbReference>
<name>A0A3D8JAR8_9HELI</name>
<dbReference type="InterPro" id="IPR011055">
    <property type="entry name" value="Dup_hybrid_motif"/>
</dbReference>
<evidence type="ECO:0000256" key="5">
    <source>
        <dbReference type="ARBA" id="ARBA00022833"/>
    </source>
</evidence>
<keyword evidence="2" id="KW-0645">Protease</keyword>
<dbReference type="GO" id="GO:0006508">
    <property type="term" value="P:proteolysis"/>
    <property type="evidence" value="ECO:0007669"/>
    <property type="project" value="UniProtKB-KW"/>
</dbReference>
<keyword evidence="5" id="KW-0862">Zinc</keyword>
<dbReference type="InterPro" id="IPR040653">
    <property type="entry name" value="Csd3_N"/>
</dbReference>
<feature type="domain" description="M23ase beta-sheet core" evidence="7">
    <location>
        <begin position="238"/>
        <end position="334"/>
    </location>
</feature>
<keyword evidence="4" id="KW-0378">Hydrolase</keyword>
<evidence type="ECO:0000313" key="9">
    <source>
        <dbReference type="EMBL" id="RDU74522.1"/>
    </source>
</evidence>
<dbReference type="PANTHER" id="PTHR21666">
    <property type="entry name" value="PEPTIDASE-RELATED"/>
    <property type="match status" value="1"/>
</dbReference>
<proteinExistence type="predicted"/>
<keyword evidence="3" id="KW-0479">Metal-binding</keyword>
<keyword evidence="6" id="KW-0482">Metalloprotease</keyword>
<sequence>MRFFALIFFLCFYCFGAVGERIVWSSGLSFLTFLEQNHLPLKLYYNLSATDKELASEIQVGSVYYLLKDENQKVLQALIPISEDMQIHIYQNPNKEYALDFIPIVYTTHKNTLVVSVQKSPYQDILEHTKDIVLATEFVNTYRKSIDFHKYMLKDDKLAFTYTRKYRLGRTFSTPEIQSAIVQTNKKAHYIFGFEDSFYDLKGREVAGFLLEMPVKYRRISSKFSYGRWHPVLKKVRPHYGVDLSAAHGTPIYASASGKVVYSGYRGGYGNVVEISHGDGIRTLYAHMSKRDPKAFVGARIKKGQLIGRVGSTGMSTGPHLHFGVYRNNKPIDPLGIVRTEKNQLKGSKKKEFLIFANQQKEILDSLINSYDFSEKKGYVMTESIQ</sequence>
<dbReference type="Pfam" id="PF01551">
    <property type="entry name" value="Peptidase_M23"/>
    <property type="match status" value="1"/>
</dbReference>
<evidence type="ECO:0000259" key="8">
    <source>
        <dbReference type="Pfam" id="PF18059"/>
    </source>
</evidence>
<reference evidence="9 10" key="1">
    <citation type="submission" date="2018-04" db="EMBL/GenBank/DDBJ databases">
        <title>Novel Campyloabacter and Helicobacter Species and Strains.</title>
        <authorList>
            <person name="Mannion A.J."/>
            <person name="Shen Z."/>
            <person name="Fox J.G."/>
        </authorList>
    </citation>
    <scope>NUCLEOTIDE SEQUENCE [LARGE SCALE GENOMIC DNA]</scope>
    <source>
        <strain evidence="9 10">MIT 04-9362</strain>
    </source>
</reference>
<dbReference type="RefSeq" id="WP_115578231.1">
    <property type="nucleotide sequence ID" value="NZ_NXLX01000001.1"/>
</dbReference>
<dbReference type="GO" id="GO:0046872">
    <property type="term" value="F:metal ion binding"/>
    <property type="evidence" value="ECO:0007669"/>
    <property type="project" value="UniProtKB-KW"/>
</dbReference>
<comment type="cofactor">
    <cofactor evidence="1">
        <name>Zn(2+)</name>
        <dbReference type="ChEBI" id="CHEBI:29105"/>
    </cofactor>
</comment>
<comment type="caution">
    <text evidence="9">The sequence shown here is derived from an EMBL/GenBank/DDBJ whole genome shotgun (WGS) entry which is preliminary data.</text>
</comment>
<dbReference type="OrthoDB" id="9815245at2"/>
<gene>
    <name evidence="9" type="ORF">CQA57_00260</name>
</gene>
<dbReference type="InterPro" id="IPR050570">
    <property type="entry name" value="Cell_wall_metabolism_enzyme"/>
</dbReference>
<evidence type="ECO:0000256" key="3">
    <source>
        <dbReference type="ARBA" id="ARBA00022723"/>
    </source>
</evidence>
<dbReference type="InterPro" id="IPR016047">
    <property type="entry name" value="M23ase_b-sheet_dom"/>
</dbReference>
<dbReference type="Gene3D" id="3.10.450.350">
    <property type="match status" value="1"/>
</dbReference>
<evidence type="ECO:0000259" key="7">
    <source>
        <dbReference type="Pfam" id="PF01551"/>
    </source>
</evidence>
<accession>A0A3D8JAR8</accession>
<dbReference type="Gene3D" id="2.70.70.10">
    <property type="entry name" value="Glucose Permease (Domain IIA)"/>
    <property type="match status" value="1"/>
</dbReference>
<dbReference type="Proteomes" id="UP000256695">
    <property type="component" value="Unassembled WGS sequence"/>
</dbReference>
<dbReference type="SUPFAM" id="SSF51261">
    <property type="entry name" value="Duplicated hybrid motif"/>
    <property type="match status" value="1"/>
</dbReference>
<evidence type="ECO:0000256" key="2">
    <source>
        <dbReference type="ARBA" id="ARBA00022670"/>
    </source>
</evidence>
<dbReference type="EMBL" id="NXLX01000001">
    <property type="protein sequence ID" value="RDU74522.1"/>
    <property type="molecule type" value="Genomic_DNA"/>
</dbReference>
<feature type="domain" description="Csd3 N-terminal" evidence="8">
    <location>
        <begin position="22"/>
        <end position="104"/>
    </location>
</feature>
<evidence type="ECO:0000313" key="10">
    <source>
        <dbReference type="Proteomes" id="UP000256695"/>
    </source>
</evidence>
<dbReference type="AlphaFoldDB" id="A0A3D8JAR8"/>
<dbReference type="Pfam" id="PF18059">
    <property type="entry name" value="Csd3_N"/>
    <property type="match status" value="1"/>
</dbReference>
<keyword evidence="10" id="KW-1185">Reference proteome</keyword>
<organism evidence="9 10">
    <name type="scientific">Helicobacter anseris</name>
    <dbReference type="NCBI Taxonomy" id="375926"/>
    <lineage>
        <taxon>Bacteria</taxon>
        <taxon>Pseudomonadati</taxon>
        <taxon>Campylobacterota</taxon>
        <taxon>Epsilonproteobacteria</taxon>
        <taxon>Campylobacterales</taxon>
        <taxon>Helicobacteraceae</taxon>
        <taxon>Helicobacter</taxon>
    </lineage>
</organism>
<evidence type="ECO:0000256" key="4">
    <source>
        <dbReference type="ARBA" id="ARBA00022801"/>
    </source>
</evidence>